<organism evidence="8 9">
    <name type="scientific">Halorussus gelatinilyticus</name>
    <dbReference type="NCBI Taxonomy" id="2937524"/>
    <lineage>
        <taxon>Archaea</taxon>
        <taxon>Methanobacteriati</taxon>
        <taxon>Methanobacteriota</taxon>
        <taxon>Stenosarchaea group</taxon>
        <taxon>Halobacteria</taxon>
        <taxon>Halobacteriales</taxon>
        <taxon>Haladaptataceae</taxon>
        <taxon>Halorussus</taxon>
    </lineage>
</organism>
<dbReference type="InterPro" id="IPR019795">
    <property type="entry name" value="Globin_bac-like_CS"/>
</dbReference>
<comment type="cofactor">
    <cofactor evidence="1">
        <name>heme</name>
        <dbReference type="ChEBI" id="CHEBI:30413"/>
    </cofactor>
</comment>
<evidence type="ECO:0000256" key="1">
    <source>
        <dbReference type="ARBA" id="ARBA00001971"/>
    </source>
</evidence>
<dbReference type="GO" id="GO:0019825">
    <property type="term" value="F:oxygen binding"/>
    <property type="evidence" value="ECO:0007669"/>
    <property type="project" value="InterPro"/>
</dbReference>
<evidence type="ECO:0000313" key="8">
    <source>
        <dbReference type="EMBL" id="UPV99472.1"/>
    </source>
</evidence>
<dbReference type="InterPro" id="IPR012292">
    <property type="entry name" value="Globin/Proto"/>
</dbReference>
<name>A0A8U0IES9_9EURY</name>
<keyword evidence="4" id="KW-0349">Heme</keyword>
<evidence type="ECO:0000256" key="2">
    <source>
        <dbReference type="ARBA" id="ARBA00009660"/>
    </source>
</evidence>
<dbReference type="PIRSF" id="PIRSF002030">
    <property type="entry name" value="Globin_Protozoa/Cyanobacteria"/>
    <property type="match status" value="1"/>
</dbReference>
<dbReference type="InterPro" id="IPR016339">
    <property type="entry name" value="Hemoglobin_trunc_I"/>
</dbReference>
<dbReference type="AlphaFoldDB" id="A0A8U0IES9"/>
<dbReference type="Pfam" id="PF01152">
    <property type="entry name" value="Bac_globin"/>
    <property type="match status" value="1"/>
</dbReference>
<dbReference type="EMBL" id="CP096658">
    <property type="protein sequence ID" value="UPV99472.1"/>
    <property type="molecule type" value="Genomic_DNA"/>
</dbReference>
<dbReference type="Gene3D" id="1.10.490.10">
    <property type="entry name" value="Globins"/>
    <property type="match status" value="1"/>
</dbReference>
<comment type="similarity">
    <text evidence="2">Belongs to the truncated hemoglobin family. Group I subfamily.</text>
</comment>
<dbReference type="InterPro" id="IPR001486">
    <property type="entry name" value="Hemoglobin_trunc"/>
</dbReference>
<keyword evidence="7" id="KW-0408">Iron</keyword>
<evidence type="ECO:0000256" key="7">
    <source>
        <dbReference type="ARBA" id="ARBA00023004"/>
    </source>
</evidence>
<protein>
    <submittedName>
        <fullName evidence="8">Group 1 truncated hemoglobin</fullName>
    </submittedName>
</protein>
<keyword evidence="5" id="KW-0561">Oxygen transport</keyword>
<sequence length="126" mass="13842">MSGYGQMSGTLYERLGGEDAISAVVESFYDRVLDDERIAHYFEETDMSALRAHQTQFLSSVAGGPVEYDGRDLETAHDHLGIDGRDFEIVARHLDDALAEFDVSEDDRKTVVAAVGELRSAVVSAE</sequence>
<evidence type="ECO:0000256" key="4">
    <source>
        <dbReference type="ARBA" id="ARBA00022617"/>
    </source>
</evidence>
<dbReference type="PROSITE" id="PS01213">
    <property type="entry name" value="GLOBIN_FAM_2"/>
    <property type="match status" value="1"/>
</dbReference>
<evidence type="ECO:0000256" key="3">
    <source>
        <dbReference type="ARBA" id="ARBA00022448"/>
    </source>
</evidence>
<gene>
    <name evidence="8" type="ORF">M0R88_13205</name>
</gene>
<accession>A0A8U0IES9</accession>
<dbReference type="SUPFAM" id="SSF46458">
    <property type="entry name" value="Globin-like"/>
    <property type="match status" value="1"/>
</dbReference>
<evidence type="ECO:0000256" key="5">
    <source>
        <dbReference type="ARBA" id="ARBA00022621"/>
    </source>
</evidence>
<dbReference type="InterPro" id="IPR009050">
    <property type="entry name" value="Globin-like_sf"/>
</dbReference>
<dbReference type="Proteomes" id="UP000830434">
    <property type="component" value="Chromosome"/>
</dbReference>
<proteinExistence type="inferred from homology"/>
<dbReference type="KEGG" id="haxz:M0R88_13205"/>
<dbReference type="GO" id="GO:0046872">
    <property type="term" value="F:metal ion binding"/>
    <property type="evidence" value="ECO:0007669"/>
    <property type="project" value="UniProtKB-KW"/>
</dbReference>
<keyword evidence="3" id="KW-0813">Transport</keyword>
<evidence type="ECO:0000256" key="6">
    <source>
        <dbReference type="ARBA" id="ARBA00022723"/>
    </source>
</evidence>
<keyword evidence="9" id="KW-1185">Reference proteome</keyword>
<evidence type="ECO:0000313" key="9">
    <source>
        <dbReference type="Proteomes" id="UP000830434"/>
    </source>
</evidence>
<dbReference type="GO" id="GO:0005344">
    <property type="term" value="F:oxygen carrier activity"/>
    <property type="evidence" value="ECO:0007669"/>
    <property type="project" value="UniProtKB-KW"/>
</dbReference>
<reference evidence="8" key="1">
    <citation type="submission" date="2022-04" db="EMBL/GenBank/DDBJ databases">
        <title>Diverse halophilic archaea isolated from saline environments.</title>
        <authorList>
            <person name="Cui H.-L."/>
        </authorList>
    </citation>
    <scope>NUCLEOTIDE SEQUENCE</scope>
    <source>
        <strain evidence="8">XZYJT40</strain>
    </source>
</reference>
<dbReference type="GO" id="GO:0020037">
    <property type="term" value="F:heme binding"/>
    <property type="evidence" value="ECO:0007669"/>
    <property type="project" value="InterPro"/>
</dbReference>
<dbReference type="CDD" id="cd00454">
    <property type="entry name" value="TrHb1_N"/>
    <property type="match status" value="1"/>
</dbReference>
<keyword evidence="6" id="KW-0479">Metal-binding</keyword>